<feature type="region of interest" description="Disordered" evidence="5">
    <location>
        <begin position="224"/>
        <end position="333"/>
    </location>
</feature>
<evidence type="ECO:0000313" key="8">
    <source>
        <dbReference type="Proteomes" id="UP000028837"/>
    </source>
</evidence>
<evidence type="ECO:0000313" key="7">
    <source>
        <dbReference type="EMBL" id="KFG35522.1"/>
    </source>
</evidence>
<dbReference type="Proteomes" id="UP000028837">
    <property type="component" value="Unassembled WGS sequence"/>
</dbReference>
<dbReference type="PANTHER" id="PTHR19359:SF146">
    <property type="entry name" value="B5, PUTATIVE-RELATED"/>
    <property type="match status" value="1"/>
</dbReference>
<feature type="region of interest" description="Disordered" evidence="5">
    <location>
        <begin position="187"/>
        <end position="210"/>
    </location>
</feature>
<dbReference type="VEuPathDB" id="ToxoDB:TGDOM2_254090"/>
<dbReference type="SMART" id="SM01117">
    <property type="entry name" value="Cyt-b5"/>
    <property type="match status" value="1"/>
</dbReference>
<evidence type="ECO:0000256" key="5">
    <source>
        <dbReference type="SAM" id="MobiDB-lite"/>
    </source>
</evidence>
<dbReference type="InterPro" id="IPR001199">
    <property type="entry name" value="Cyt_B5-like_heme/steroid-bd"/>
</dbReference>
<dbReference type="InterPro" id="IPR050668">
    <property type="entry name" value="Cytochrome_b5"/>
</dbReference>
<evidence type="ECO:0000256" key="2">
    <source>
        <dbReference type="ARBA" id="ARBA00022723"/>
    </source>
</evidence>
<proteinExistence type="inferred from homology"/>
<dbReference type="AlphaFoldDB" id="A0A086JTQ4"/>
<evidence type="ECO:0000256" key="3">
    <source>
        <dbReference type="ARBA" id="ARBA00023004"/>
    </source>
</evidence>
<feature type="compositionally biased region" description="Polar residues" evidence="5">
    <location>
        <begin position="696"/>
        <end position="712"/>
    </location>
</feature>
<gene>
    <name evidence="7" type="ORF">TGDOM2_254090</name>
</gene>
<feature type="compositionally biased region" description="Low complexity" evidence="5">
    <location>
        <begin position="319"/>
        <end position="333"/>
    </location>
</feature>
<protein>
    <submittedName>
        <fullName evidence="7">Cytochrome b5-like heme/steroid-binding domain protein</fullName>
    </submittedName>
</protein>
<evidence type="ECO:0000256" key="4">
    <source>
        <dbReference type="ARBA" id="ARBA00038168"/>
    </source>
</evidence>
<dbReference type="GO" id="GO:0046872">
    <property type="term" value="F:metal ion binding"/>
    <property type="evidence" value="ECO:0007669"/>
    <property type="project" value="UniProtKB-KW"/>
</dbReference>
<name>A0A086JTQ4_TOXGO</name>
<feature type="region of interest" description="Disordered" evidence="5">
    <location>
        <begin position="41"/>
        <end position="119"/>
    </location>
</feature>
<feature type="region of interest" description="Disordered" evidence="5">
    <location>
        <begin position="352"/>
        <end position="400"/>
    </location>
</feature>
<comment type="similarity">
    <text evidence="4">Belongs to the cytochrome b5 family.</text>
</comment>
<evidence type="ECO:0000259" key="6">
    <source>
        <dbReference type="PROSITE" id="PS50255"/>
    </source>
</evidence>
<feature type="region of interest" description="Disordered" evidence="5">
    <location>
        <begin position="677"/>
        <end position="712"/>
    </location>
</feature>
<feature type="domain" description="Cytochrome b5 heme-binding" evidence="6">
    <location>
        <begin position="548"/>
        <end position="624"/>
    </location>
</feature>
<dbReference type="Gene3D" id="3.10.120.10">
    <property type="entry name" value="Cytochrome b5-like heme/steroid binding domain"/>
    <property type="match status" value="1"/>
</dbReference>
<organism evidence="7 8">
    <name type="scientific">Toxoplasma gondii GAB2-2007-GAL-DOM2</name>
    <dbReference type="NCBI Taxonomy" id="1130820"/>
    <lineage>
        <taxon>Eukaryota</taxon>
        <taxon>Sar</taxon>
        <taxon>Alveolata</taxon>
        <taxon>Apicomplexa</taxon>
        <taxon>Conoidasida</taxon>
        <taxon>Coccidia</taxon>
        <taxon>Eucoccidiorida</taxon>
        <taxon>Eimeriorina</taxon>
        <taxon>Sarcocystidae</taxon>
        <taxon>Toxoplasma</taxon>
    </lineage>
</organism>
<dbReference type="InterPro" id="IPR036400">
    <property type="entry name" value="Cyt_B5-like_heme/steroid_sf"/>
</dbReference>
<feature type="compositionally biased region" description="Low complexity" evidence="5">
    <location>
        <begin position="352"/>
        <end position="370"/>
    </location>
</feature>
<sequence length="712" mass="74959">MPASTARTSLDRRVSGDVPCFPRSAKSPAFRMVDSCASLRLGDQDAAETNSRRSGIAESASEAQEGTDNPDQEASSLNAPAAVSDGDNGNREARRRARGLGRNEFPAQEAESRAPVAGPPAPPCFPLRHYPSAYWRGRPNRHYFSASSRILLWGSRSCASCPLFLTPSSLKYHCSNCPFGAPIRKDSSFPSSSADHQEEQDLAGESSSSAPGVVCVEDAALGGGPRDVCTRGGPPGGRLKIPLSPDDEQNRHDLKPRVEKRNTERRASDVNAEDSSRPPAAGEPIHDTQEASRTASSAPRKNNAGKTVSNFSVQRHGSHGSPAPSSAVSATPVESCGDSVVKGIAAAGPAALPSGAAASSGSLSAESLPECTSDTDPAGPSLNGGPLSAGSGAAPADPGLDGGTMSPVSCDACPCCLDVCENEQCPQCNALRSLPGVLDATREPHDPTYSLSSTDSVETMFYSSLPSASFDCSLEASCAQSGSRDSNFFETSSGPCTPPRPTDFRRPASTPMLGCGVIGGSSDSTSSTTRGGWLSAKCLKIISPPEPVPEYTLCQVARHCRRGGCWLVAHDCIYDALPVLSIHPGGSGCLLRKAQQMKDCSRDYDFHSHRGRQLWERLLVGRVKFCSGWERQRQRVAANVERSPPEKDAAKNAQFCSGASDSCGVPQTLPEMLRSAASQDISESRHASCEGEAGEFTSQPAGKTTQKWCRVQ</sequence>
<keyword evidence="1" id="KW-0349">Heme</keyword>
<dbReference type="Pfam" id="PF00173">
    <property type="entry name" value="Cyt-b5"/>
    <property type="match status" value="1"/>
</dbReference>
<dbReference type="PANTHER" id="PTHR19359">
    <property type="entry name" value="CYTOCHROME B5"/>
    <property type="match status" value="1"/>
</dbReference>
<dbReference type="SUPFAM" id="SSF55856">
    <property type="entry name" value="Cytochrome b5-like heme/steroid binding domain"/>
    <property type="match status" value="1"/>
</dbReference>
<dbReference type="PROSITE" id="PS50255">
    <property type="entry name" value="CYTOCHROME_B5_2"/>
    <property type="match status" value="1"/>
</dbReference>
<dbReference type="EMBL" id="AHZU02001161">
    <property type="protein sequence ID" value="KFG35522.1"/>
    <property type="molecule type" value="Genomic_DNA"/>
</dbReference>
<dbReference type="OrthoDB" id="434771at2759"/>
<comment type="caution">
    <text evidence="7">The sequence shown here is derived from an EMBL/GenBank/DDBJ whole genome shotgun (WGS) entry which is preliminary data.</text>
</comment>
<feature type="region of interest" description="Disordered" evidence="5">
    <location>
        <begin position="1"/>
        <end position="27"/>
    </location>
</feature>
<keyword evidence="3" id="KW-0408">Iron</keyword>
<keyword evidence="2" id="KW-0479">Metal-binding</keyword>
<feature type="compositionally biased region" description="Basic and acidic residues" evidence="5">
    <location>
        <begin position="248"/>
        <end position="268"/>
    </location>
</feature>
<feature type="compositionally biased region" description="Low complexity" evidence="5">
    <location>
        <begin position="379"/>
        <end position="399"/>
    </location>
</feature>
<accession>A0A086JTQ4</accession>
<reference evidence="7 8" key="1">
    <citation type="submission" date="2014-02" db="EMBL/GenBank/DDBJ databases">
        <authorList>
            <person name="Sibley D."/>
            <person name="Venepally P."/>
            <person name="Karamycheva S."/>
            <person name="Hadjithomas M."/>
            <person name="Khan A."/>
            <person name="Brunk B."/>
            <person name="Roos D."/>
            <person name="Caler E."/>
            <person name="Lorenzi H."/>
        </authorList>
    </citation>
    <scope>NUCLEOTIDE SEQUENCE [LARGE SCALE GENOMIC DNA]</scope>
    <source>
        <strain evidence="7 8">GAB2-2007-GAL-DOM2</strain>
    </source>
</reference>
<feature type="compositionally biased region" description="Polar residues" evidence="5">
    <location>
        <begin position="61"/>
        <end position="78"/>
    </location>
</feature>
<dbReference type="GO" id="GO:0016020">
    <property type="term" value="C:membrane"/>
    <property type="evidence" value="ECO:0007669"/>
    <property type="project" value="TreeGrafter"/>
</dbReference>
<dbReference type="GO" id="GO:0020037">
    <property type="term" value="F:heme binding"/>
    <property type="evidence" value="ECO:0007669"/>
    <property type="project" value="TreeGrafter"/>
</dbReference>
<feature type="compositionally biased region" description="Polar residues" evidence="5">
    <location>
        <begin position="291"/>
        <end position="315"/>
    </location>
</feature>
<evidence type="ECO:0000256" key="1">
    <source>
        <dbReference type="ARBA" id="ARBA00022617"/>
    </source>
</evidence>